<sequence>MDLSSFNTQLNVEDFLDWLQQVERFLDYMDIEKVKKVKLQKRILMSVAFSPLKGLESFVEDSMGLQSLFHEVHEVETVEKMSSHEKLIDVNLDDSGSTTKAVSGGSDYDDWDLVSDDELAIKPKLNLQLKEAGFYNEQVMQSLSQSPNTGNPQETNIPWDDQQARDKMWPLAGVQGRLEKA</sequence>
<dbReference type="EMBL" id="CM037162">
    <property type="protein sequence ID" value="KAH7863038.1"/>
    <property type="molecule type" value="Genomic_DNA"/>
</dbReference>
<name>A0ACB7ZB87_9ERIC</name>
<comment type="caution">
    <text evidence="1">The sequence shown here is derived from an EMBL/GenBank/DDBJ whole genome shotgun (WGS) entry which is preliminary data.</text>
</comment>
<protein>
    <submittedName>
        <fullName evidence="1">Uncharacterized protein</fullName>
    </submittedName>
</protein>
<proteinExistence type="predicted"/>
<reference evidence="1 2" key="1">
    <citation type="journal article" date="2021" name="Hortic Res">
        <title>High-quality reference genome and annotation aids understanding of berry development for evergreen blueberry (Vaccinium darrowii).</title>
        <authorList>
            <person name="Yu J."/>
            <person name="Hulse-Kemp A.M."/>
            <person name="Babiker E."/>
            <person name="Staton M."/>
        </authorList>
    </citation>
    <scope>NUCLEOTIDE SEQUENCE [LARGE SCALE GENOMIC DNA]</scope>
    <source>
        <strain evidence="2">cv. NJ 8807/NJ 8810</strain>
        <tissue evidence="1">Young leaf</tissue>
    </source>
</reference>
<accession>A0ACB7ZB87</accession>
<organism evidence="1 2">
    <name type="scientific">Vaccinium darrowii</name>
    <dbReference type="NCBI Taxonomy" id="229202"/>
    <lineage>
        <taxon>Eukaryota</taxon>
        <taxon>Viridiplantae</taxon>
        <taxon>Streptophyta</taxon>
        <taxon>Embryophyta</taxon>
        <taxon>Tracheophyta</taxon>
        <taxon>Spermatophyta</taxon>
        <taxon>Magnoliopsida</taxon>
        <taxon>eudicotyledons</taxon>
        <taxon>Gunneridae</taxon>
        <taxon>Pentapetalae</taxon>
        <taxon>asterids</taxon>
        <taxon>Ericales</taxon>
        <taxon>Ericaceae</taxon>
        <taxon>Vaccinioideae</taxon>
        <taxon>Vaccinieae</taxon>
        <taxon>Vaccinium</taxon>
    </lineage>
</organism>
<keyword evidence="2" id="KW-1185">Reference proteome</keyword>
<gene>
    <name evidence="1" type="ORF">Vadar_012485</name>
</gene>
<evidence type="ECO:0000313" key="1">
    <source>
        <dbReference type="EMBL" id="KAH7863038.1"/>
    </source>
</evidence>
<evidence type="ECO:0000313" key="2">
    <source>
        <dbReference type="Proteomes" id="UP000828048"/>
    </source>
</evidence>
<dbReference type="Proteomes" id="UP000828048">
    <property type="component" value="Chromosome 12"/>
</dbReference>